<evidence type="ECO:0000313" key="2">
    <source>
        <dbReference type="Proteomes" id="UP001172386"/>
    </source>
</evidence>
<sequence length="351" mass="37545">MRAVTVTAWGNTPTFTNSATAPAEPTEGTTQIRILASGLPNFVRSLASGTHYSVRDAPLPYTPGVDGVGYTATDNKLVYFQALTNKPNAGGAFAESINLANNTITPVPLPAGADSNNEAQKREAAIKVASLINPAMSSWMALKTRARVDELQQSGEKFNVLILGVTSASGRLATLVARHLGASEIIGVARDAEAVAKLQAAGRIDHAITLNTENPKKTDYSLLNKVRVHIALDYIYGSHALALLSALPSSPSKADDLEVRYVHIGTLGREPDIAIPGPLLRSKNIMLSGAGPGSWSVKALTRETEGMVKAIVELANSEGWKEEYGVVERRLEDVEEAWNDMKSRTVFVMDL</sequence>
<protein>
    <submittedName>
        <fullName evidence="1">Uncharacterized protein</fullName>
    </submittedName>
</protein>
<comment type="caution">
    <text evidence="1">The sequence shown here is derived from an EMBL/GenBank/DDBJ whole genome shotgun (WGS) entry which is preliminary data.</text>
</comment>
<accession>A0ACC3AAB0</accession>
<dbReference type="EMBL" id="JAPDRQ010000053">
    <property type="protein sequence ID" value="KAJ9658249.1"/>
    <property type="molecule type" value="Genomic_DNA"/>
</dbReference>
<gene>
    <name evidence="1" type="ORF">H2198_003822</name>
</gene>
<reference evidence="1" key="1">
    <citation type="submission" date="2022-10" db="EMBL/GenBank/DDBJ databases">
        <title>Culturing micro-colonial fungi from biological soil crusts in the Mojave desert and describing Neophaeococcomyces mojavensis, and introducing the new genera and species Taxawa tesnikishii.</title>
        <authorList>
            <person name="Kurbessoian T."/>
            <person name="Stajich J.E."/>
        </authorList>
    </citation>
    <scope>NUCLEOTIDE SEQUENCE</scope>
    <source>
        <strain evidence="1">JES_112</strain>
    </source>
</reference>
<name>A0ACC3AAB0_9EURO</name>
<organism evidence="1 2">
    <name type="scientific">Neophaeococcomyces mojaviensis</name>
    <dbReference type="NCBI Taxonomy" id="3383035"/>
    <lineage>
        <taxon>Eukaryota</taxon>
        <taxon>Fungi</taxon>
        <taxon>Dikarya</taxon>
        <taxon>Ascomycota</taxon>
        <taxon>Pezizomycotina</taxon>
        <taxon>Eurotiomycetes</taxon>
        <taxon>Chaetothyriomycetidae</taxon>
        <taxon>Chaetothyriales</taxon>
        <taxon>Chaetothyriales incertae sedis</taxon>
        <taxon>Neophaeococcomyces</taxon>
    </lineage>
</organism>
<dbReference type="Proteomes" id="UP001172386">
    <property type="component" value="Unassembled WGS sequence"/>
</dbReference>
<keyword evidence="2" id="KW-1185">Reference proteome</keyword>
<proteinExistence type="predicted"/>
<evidence type="ECO:0000313" key="1">
    <source>
        <dbReference type="EMBL" id="KAJ9658249.1"/>
    </source>
</evidence>